<dbReference type="InterPro" id="IPR011322">
    <property type="entry name" value="N-reg_PII-like_a/b"/>
</dbReference>
<dbReference type="GO" id="GO:0010038">
    <property type="term" value="P:response to metal ion"/>
    <property type="evidence" value="ECO:0007669"/>
    <property type="project" value="InterPro"/>
</dbReference>
<comment type="similarity">
    <text evidence="1">Belongs to the CutA family.</text>
</comment>
<evidence type="ECO:0000313" key="3">
    <source>
        <dbReference type="Proteomes" id="UP000314251"/>
    </source>
</evidence>
<proteinExistence type="inferred from homology"/>
<dbReference type="OrthoDB" id="37622at2"/>
<evidence type="ECO:0000313" key="2">
    <source>
        <dbReference type="EMBL" id="KAB8171232.1"/>
    </source>
</evidence>
<dbReference type="Pfam" id="PF03091">
    <property type="entry name" value="CutA1"/>
    <property type="match status" value="1"/>
</dbReference>
<dbReference type="InterPro" id="IPR015867">
    <property type="entry name" value="N-reg_PII/ATP_PRibTrfase_C"/>
</dbReference>
<name>A0A5N6AT06_9ACTN</name>
<dbReference type="PANTHER" id="PTHR23419:SF8">
    <property type="entry name" value="FI09726P"/>
    <property type="match status" value="1"/>
</dbReference>
<sequence>MQVSTAVESREAAETLARSAVAARLAAGTQIVGPVTSVFWHLGEMGTGEEWQLLLRTTADRYPALETHLVAHHPWDNPEVVAVPITAGTADYLDWIRRTVTGNGRGSSSGG</sequence>
<protein>
    <submittedName>
        <fullName evidence="2">Divalent cation tolerance protein CutA</fullName>
    </submittedName>
</protein>
<dbReference type="GO" id="GO:0005507">
    <property type="term" value="F:copper ion binding"/>
    <property type="evidence" value="ECO:0007669"/>
    <property type="project" value="TreeGrafter"/>
</dbReference>
<evidence type="ECO:0000256" key="1">
    <source>
        <dbReference type="ARBA" id="ARBA00010169"/>
    </source>
</evidence>
<dbReference type="PANTHER" id="PTHR23419">
    <property type="entry name" value="DIVALENT CATION TOLERANCE CUTA-RELATED"/>
    <property type="match status" value="1"/>
</dbReference>
<reference evidence="2" key="1">
    <citation type="submission" date="2019-10" db="EMBL/GenBank/DDBJ databases">
        <title>Nonomuraea sp. nov., isolated from Phyllanthus amarus.</title>
        <authorList>
            <person name="Klykleung N."/>
            <person name="Tanasupawat S."/>
        </authorList>
    </citation>
    <scope>NUCLEOTIDE SEQUENCE [LARGE SCALE GENOMIC DNA]</scope>
    <source>
        <strain evidence="2">3MP-10</strain>
    </source>
</reference>
<organism evidence="2 3">
    <name type="scientific">Streptomyces mimosae</name>
    <dbReference type="NCBI Taxonomy" id="2586635"/>
    <lineage>
        <taxon>Bacteria</taxon>
        <taxon>Bacillati</taxon>
        <taxon>Actinomycetota</taxon>
        <taxon>Actinomycetes</taxon>
        <taxon>Kitasatosporales</taxon>
        <taxon>Streptomycetaceae</taxon>
        <taxon>Streptomyces</taxon>
    </lineage>
</organism>
<dbReference type="InterPro" id="IPR004323">
    <property type="entry name" value="Ion_tolerance_CutA"/>
</dbReference>
<dbReference type="SUPFAM" id="SSF54913">
    <property type="entry name" value="GlnB-like"/>
    <property type="match status" value="1"/>
</dbReference>
<dbReference type="EMBL" id="VDLY02000001">
    <property type="protein sequence ID" value="KAB8171232.1"/>
    <property type="molecule type" value="Genomic_DNA"/>
</dbReference>
<accession>A0A5N6AT06</accession>
<gene>
    <name evidence="2" type="ORF">FH607_001420</name>
</gene>
<keyword evidence="3" id="KW-1185">Reference proteome</keyword>
<dbReference type="Gene3D" id="3.30.70.120">
    <property type="match status" value="1"/>
</dbReference>
<dbReference type="AlphaFoldDB" id="A0A5N6AT06"/>
<dbReference type="Proteomes" id="UP000314251">
    <property type="component" value="Unassembled WGS sequence"/>
</dbReference>
<comment type="caution">
    <text evidence="2">The sequence shown here is derived from an EMBL/GenBank/DDBJ whole genome shotgun (WGS) entry which is preliminary data.</text>
</comment>